<dbReference type="InterPro" id="IPR042099">
    <property type="entry name" value="ANL_N_sf"/>
</dbReference>
<dbReference type="Gene3D" id="3.30.300.30">
    <property type="match status" value="1"/>
</dbReference>
<dbReference type="InterPro" id="IPR020845">
    <property type="entry name" value="AMP-binding_CS"/>
</dbReference>
<dbReference type="PROSITE" id="PS00455">
    <property type="entry name" value="AMP_BINDING"/>
    <property type="match status" value="1"/>
</dbReference>
<dbReference type="Pfam" id="PF13193">
    <property type="entry name" value="AMP-binding_C"/>
    <property type="match status" value="1"/>
</dbReference>
<accession>G3JUN9</accession>
<dbReference type="PANTHER" id="PTHR42921:SF1">
    <property type="entry name" value="ACETOACETYL-COA SYNTHETASE"/>
    <property type="match status" value="1"/>
</dbReference>
<name>G3JUN9_CORMM</name>
<dbReference type="STRING" id="983644.G3JUN9"/>
<dbReference type="GO" id="GO:0005524">
    <property type="term" value="F:ATP binding"/>
    <property type="evidence" value="ECO:0007669"/>
    <property type="project" value="UniProtKB-KW"/>
</dbReference>
<dbReference type="GO" id="GO:0006629">
    <property type="term" value="P:lipid metabolic process"/>
    <property type="evidence" value="ECO:0007669"/>
    <property type="project" value="InterPro"/>
</dbReference>
<dbReference type="GeneID" id="18171464"/>
<evidence type="ECO:0000256" key="3">
    <source>
        <dbReference type="ARBA" id="ARBA00022741"/>
    </source>
</evidence>
<dbReference type="InterPro" id="IPR045851">
    <property type="entry name" value="AMP-bd_C_sf"/>
</dbReference>
<organism evidence="7 8">
    <name type="scientific">Cordyceps militaris (strain CM01)</name>
    <name type="common">Caterpillar fungus</name>
    <dbReference type="NCBI Taxonomy" id="983644"/>
    <lineage>
        <taxon>Eukaryota</taxon>
        <taxon>Fungi</taxon>
        <taxon>Dikarya</taxon>
        <taxon>Ascomycota</taxon>
        <taxon>Pezizomycotina</taxon>
        <taxon>Sordariomycetes</taxon>
        <taxon>Hypocreomycetidae</taxon>
        <taxon>Hypocreales</taxon>
        <taxon>Cordycipitaceae</taxon>
        <taxon>Cordyceps</taxon>
    </lineage>
</organism>
<comment type="similarity">
    <text evidence="1">Belongs to the ATP-dependent AMP-binding enzyme family.</text>
</comment>
<dbReference type="NCBIfam" id="NF002937">
    <property type="entry name" value="PRK03584.1"/>
    <property type="match status" value="1"/>
</dbReference>
<gene>
    <name evidence="7" type="ORF">CCM_09462</name>
</gene>
<dbReference type="AlphaFoldDB" id="G3JUN9"/>
<dbReference type="InterPro" id="IPR005914">
    <property type="entry name" value="Acac_CoA_synth"/>
</dbReference>
<keyword evidence="4" id="KW-0067">ATP-binding</keyword>
<dbReference type="Pfam" id="PF00501">
    <property type="entry name" value="AMP-binding"/>
    <property type="match status" value="1"/>
</dbReference>
<sequence length="759" mass="81712">MKLAIDELDINSFRTFTSAPAANTPRALKPTPSTGVRVVAGHGGAGPQAFFLWYTHAQTRQRKLAIMGQSVPQDSSPALAEKLWTHPDPASTPMWQFIQRVNARRGLALAGYPDLYRWSVEHVADFWRETWDFVGIVASKEADEVLPKDAPMYPRPDFFGTARLNFAENLLFPPTSTPLDPSATAVFTTTELPGDLRTTSWAELREAVRRCAAALRAAGLRPHDVVAGYVSNHVEALVAMLAAASLGAVWTGISPDNGVSAVLDRLRQMAPKVLFADNGTVYNGKAWPSTAKTDEIVAALQPTGLQTVVVINNVEADLGLPGLAAHGVRAVDYAAFLDTAPTDATLEFAQLPASHPLYVLYSSGTTGLPKAIVHTALGTLLQHKKEHVLHCSLTPASRMLYYTTTSWMMWHWSVGALAAGATLVLYSGSPFRPHAHLSLPRVLSDLRVTHFGTSAAYLTALEAGNVRPVQDKTLDLSRLEAIYSTASPLPPSTFKFVYEAFPKTVNLASITGGTDIISLFGAPCPLLPVRVGEIQCAGLGMAIRVVDSATGVEVAPGEPGDLVCVRPFPCQPLTFFGPGGEAKYKAAYFERFEDVCGIRGTVWHHGDFVKIPDPSTGALLMLGRSDGVLKPAGVRFGSAEIYNILTRFFAADIEDAVCVGRRRETDMDETVCLFVVPTEGGVFTEELQGRIKAKIRAELSPRHVPGVVAAAGGGIPKTGNGKKIEVAVKQILSGINVKTNASVANPESLEWFREWAETN</sequence>
<dbReference type="RefSeq" id="XP_006674658.1">
    <property type="nucleotide sequence ID" value="XM_006674595.1"/>
</dbReference>
<dbReference type="PANTHER" id="PTHR42921">
    <property type="entry name" value="ACETOACETYL-COA SYNTHETASE"/>
    <property type="match status" value="1"/>
</dbReference>
<dbReference type="InterPro" id="IPR025110">
    <property type="entry name" value="AMP-bd_C"/>
</dbReference>
<dbReference type="EMBL" id="JH126407">
    <property type="protein sequence ID" value="EGX87839.1"/>
    <property type="molecule type" value="Genomic_DNA"/>
</dbReference>
<evidence type="ECO:0000256" key="4">
    <source>
        <dbReference type="ARBA" id="ARBA00022840"/>
    </source>
</evidence>
<feature type="domain" description="AMP-dependent synthetase/ligase" evidence="5">
    <location>
        <begin position="181"/>
        <end position="564"/>
    </location>
</feature>
<dbReference type="GO" id="GO:0030729">
    <property type="term" value="F:acetoacetate-CoA ligase activity"/>
    <property type="evidence" value="ECO:0007669"/>
    <property type="project" value="InterPro"/>
</dbReference>
<keyword evidence="2" id="KW-0436">Ligase</keyword>
<dbReference type="NCBIfam" id="TIGR01217">
    <property type="entry name" value="ac_ac_CoA_syn"/>
    <property type="match status" value="1"/>
</dbReference>
<evidence type="ECO:0000259" key="6">
    <source>
        <dbReference type="Pfam" id="PF13193"/>
    </source>
</evidence>
<evidence type="ECO:0000256" key="1">
    <source>
        <dbReference type="ARBA" id="ARBA00006432"/>
    </source>
</evidence>
<keyword evidence="3" id="KW-0547">Nucleotide-binding</keyword>
<dbReference type="InterPro" id="IPR000873">
    <property type="entry name" value="AMP-dep_synth/lig_dom"/>
</dbReference>
<dbReference type="HOGENOM" id="CLU_000022_3_3_1"/>
<evidence type="ECO:0000313" key="7">
    <source>
        <dbReference type="EMBL" id="EGX87839.1"/>
    </source>
</evidence>
<dbReference type="InParanoid" id="G3JUN9"/>
<keyword evidence="8" id="KW-1185">Reference proteome</keyword>
<evidence type="ECO:0000313" key="8">
    <source>
        <dbReference type="Proteomes" id="UP000001610"/>
    </source>
</evidence>
<dbReference type="Gene3D" id="3.40.50.12780">
    <property type="entry name" value="N-terminal domain of ligase-like"/>
    <property type="match status" value="1"/>
</dbReference>
<dbReference type="eggNOG" id="KOG1175">
    <property type="taxonomic scope" value="Eukaryota"/>
</dbReference>
<evidence type="ECO:0000256" key="2">
    <source>
        <dbReference type="ARBA" id="ARBA00022598"/>
    </source>
</evidence>
<dbReference type="OrthoDB" id="10253869at2759"/>
<dbReference type="VEuPathDB" id="FungiDB:CCM_09462"/>
<protein>
    <submittedName>
        <fullName evidence="7">Acetoacetyl-CoA synthase</fullName>
    </submittedName>
</protein>
<dbReference type="SUPFAM" id="SSF56801">
    <property type="entry name" value="Acetyl-CoA synthetase-like"/>
    <property type="match status" value="1"/>
</dbReference>
<reference evidence="7 8" key="1">
    <citation type="journal article" date="2011" name="Genome Biol.">
        <title>Genome sequence of the insect pathogenic fungus Cordyceps militaris, a valued traditional Chinese medicine.</title>
        <authorList>
            <person name="Zheng P."/>
            <person name="Xia Y."/>
            <person name="Xiao G."/>
            <person name="Xiong C."/>
            <person name="Hu X."/>
            <person name="Zhang S."/>
            <person name="Zheng H."/>
            <person name="Huang Y."/>
            <person name="Zhou Y."/>
            <person name="Wang S."/>
            <person name="Zhao G.P."/>
            <person name="Liu X."/>
            <person name="St Leger R.J."/>
            <person name="Wang C."/>
        </authorList>
    </citation>
    <scope>NUCLEOTIDE SEQUENCE [LARGE SCALE GENOMIC DNA]</scope>
    <source>
        <strain evidence="7 8">CM01</strain>
    </source>
</reference>
<proteinExistence type="inferred from homology"/>
<dbReference type="OMA" id="MPNTWQT"/>
<feature type="domain" description="AMP-binding enzyme C-terminal" evidence="6">
    <location>
        <begin position="652"/>
        <end position="722"/>
    </location>
</feature>
<dbReference type="KEGG" id="cmt:CCM_09462"/>
<dbReference type="Proteomes" id="UP000001610">
    <property type="component" value="Unassembled WGS sequence"/>
</dbReference>
<evidence type="ECO:0000259" key="5">
    <source>
        <dbReference type="Pfam" id="PF00501"/>
    </source>
</evidence>